<keyword evidence="1" id="KW-0238">DNA-binding</keyword>
<dbReference type="Gene3D" id="1.10.150.130">
    <property type="match status" value="1"/>
</dbReference>
<dbReference type="InterPro" id="IPR011010">
    <property type="entry name" value="DNA_brk_join_enz"/>
</dbReference>
<dbReference type="PROSITE" id="PS51898">
    <property type="entry name" value="TYR_RECOMBINASE"/>
    <property type="match status" value="1"/>
</dbReference>
<dbReference type="InterPro" id="IPR013762">
    <property type="entry name" value="Integrase-like_cat_sf"/>
</dbReference>
<dbReference type="GO" id="GO:0006310">
    <property type="term" value="P:DNA recombination"/>
    <property type="evidence" value="ECO:0007669"/>
    <property type="project" value="UniProtKB-KW"/>
</dbReference>
<dbReference type="RefSeq" id="XP_024944634.1">
    <property type="nucleotide sequence ID" value="XM_025088866.1"/>
</dbReference>
<evidence type="ECO:0000313" key="5">
    <source>
        <dbReference type="RefSeq" id="XP_024944634.1"/>
    </source>
</evidence>
<keyword evidence="2" id="KW-0233">DNA recombination</keyword>
<feature type="domain" description="Tyr recombinase" evidence="3">
    <location>
        <begin position="90"/>
        <end position="300"/>
    </location>
</feature>
<gene>
    <name evidence="5" type="primary">LOC112494940</name>
</gene>
<keyword evidence="4" id="KW-1185">Reference proteome</keyword>
<dbReference type="AlphaFoldDB" id="A0AAJ7RPB5"/>
<accession>A0AAJ7RPB5</accession>
<name>A0AAJ7RPB5_CEPCN</name>
<dbReference type="InterPro" id="IPR010998">
    <property type="entry name" value="Integrase_recombinase_N"/>
</dbReference>
<dbReference type="Proteomes" id="UP000694920">
    <property type="component" value="Unplaced"/>
</dbReference>
<evidence type="ECO:0000313" key="4">
    <source>
        <dbReference type="Proteomes" id="UP000694920"/>
    </source>
</evidence>
<dbReference type="Gene3D" id="1.10.443.10">
    <property type="entry name" value="Intergrase catalytic core"/>
    <property type="match status" value="1"/>
</dbReference>
<evidence type="ECO:0000256" key="2">
    <source>
        <dbReference type="ARBA" id="ARBA00023172"/>
    </source>
</evidence>
<dbReference type="PANTHER" id="PTHR35617">
    <property type="entry name" value="PHAGE_INTEGRASE DOMAIN-CONTAINING PROTEIN"/>
    <property type="match status" value="1"/>
</dbReference>
<protein>
    <submittedName>
        <fullName evidence="5">Uncharacterized protein LOC112494940</fullName>
    </submittedName>
</protein>
<sequence length="302" mass="33958">MTSSISQSTLKQYECNWRYWWEYTHARGIDTFNAKSADIIIFLNKCFKDGAKYSTLNTARSAISLISAYDINEDGLIARFFKGVLKERSTKPKYSTARDVTPVLSFMEGMHPLRRLKLKEAAEKVATLLAITTAQRLQTLASINIDNIIKSETGISVKITDQIKTSKPGAWQPELILPFFKETPALCVASAVSDYMDCAQKLRDKNVKNLFLATVKPFGAASSQTIGHWVKTLLGKVGVDTQTFTAYTTRHAAVSTAHKRRVDITVIRRCAGWTPSSQMFFKFYNKPIQCSNEQFAQTILNK</sequence>
<evidence type="ECO:0000259" key="3">
    <source>
        <dbReference type="PROSITE" id="PS51898"/>
    </source>
</evidence>
<dbReference type="GO" id="GO:0003677">
    <property type="term" value="F:DNA binding"/>
    <property type="evidence" value="ECO:0007669"/>
    <property type="project" value="UniProtKB-KW"/>
</dbReference>
<dbReference type="SUPFAM" id="SSF56349">
    <property type="entry name" value="DNA breaking-rejoining enzymes"/>
    <property type="match status" value="1"/>
</dbReference>
<dbReference type="InterPro" id="IPR002104">
    <property type="entry name" value="Integrase_catalytic"/>
</dbReference>
<proteinExistence type="predicted"/>
<dbReference type="GeneID" id="112494940"/>
<organism evidence="4 5">
    <name type="scientific">Cephus cinctus</name>
    <name type="common">Wheat stem sawfly</name>
    <dbReference type="NCBI Taxonomy" id="211228"/>
    <lineage>
        <taxon>Eukaryota</taxon>
        <taxon>Metazoa</taxon>
        <taxon>Ecdysozoa</taxon>
        <taxon>Arthropoda</taxon>
        <taxon>Hexapoda</taxon>
        <taxon>Insecta</taxon>
        <taxon>Pterygota</taxon>
        <taxon>Neoptera</taxon>
        <taxon>Endopterygota</taxon>
        <taxon>Hymenoptera</taxon>
        <taxon>Cephoidea</taxon>
        <taxon>Cephidae</taxon>
        <taxon>Cephus</taxon>
    </lineage>
</organism>
<evidence type="ECO:0000256" key="1">
    <source>
        <dbReference type="ARBA" id="ARBA00023125"/>
    </source>
</evidence>
<dbReference type="PANTHER" id="PTHR35617:SF3">
    <property type="entry name" value="CORE-BINDING (CB) DOMAIN-CONTAINING PROTEIN"/>
    <property type="match status" value="1"/>
</dbReference>
<reference evidence="5" key="1">
    <citation type="submission" date="2025-08" db="UniProtKB">
        <authorList>
            <consortium name="RefSeq"/>
        </authorList>
    </citation>
    <scope>IDENTIFICATION</scope>
</reference>
<dbReference type="GO" id="GO:0015074">
    <property type="term" value="P:DNA integration"/>
    <property type="evidence" value="ECO:0007669"/>
    <property type="project" value="InterPro"/>
</dbReference>
<dbReference type="KEGG" id="ccin:112494940"/>